<gene>
    <name evidence="2" type="ORF">WG78_11950</name>
</gene>
<comment type="caution">
    <text evidence="2">The sequence shown here is derived from an EMBL/GenBank/DDBJ whole genome shotgun (WGS) entry which is preliminary data.</text>
</comment>
<keyword evidence="1" id="KW-0472">Membrane</keyword>
<evidence type="ECO:0000313" key="2">
    <source>
        <dbReference type="EMBL" id="KPC52556.1"/>
    </source>
</evidence>
<reference evidence="2 3" key="1">
    <citation type="submission" date="2015-07" db="EMBL/GenBank/DDBJ databases">
        <title>Draft genome sequence of the Amantichitinum ursilacus IGB-41, a new chitin-degrading bacterium.</title>
        <authorList>
            <person name="Kirstahler P."/>
            <person name="Guenther M."/>
            <person name="Grumaz C."/>
            <person name="Rupp S."/>
            <person name="Zibek S."/>
            <person name="Sohn K."/>
        </authorList>
    </citation>
    <scope>NUCLEOTIDE SEQUENCE [LARGE SCALE GENOMIC DNA]</scope>
    <source>
        <strain evidence="2 3">IGB-41</strain>
    </source>
</reference>
<name>A0A0N1JSN5_9NEIS</name>
<dbReference type="EMBL" id="LAQT01000009">
    <property type="protein sequence ID" value="KPC52556.1"/>
    <property type="molecule type" value="Genomic_DNA"/>
</dbReference>
<evidence type="ECO:0000313" key="3">
    <source>
        <dbReference type="Proteomes" id="UP000037939"/>
    </source>
</evidence>
<evidence type="ECO:0000256" key="1">
    <source>
        <dbReference type="SAM" id="Phobius"/>
    </source>
</evidence>
<accession>A0A0N1JSN5</accession>
<dbReference type="AlphaFoldDB" id="A0A0N1JSN5"/>
<proteinExistence type="predicted"/>
<dbReference type="Proteomes" id="UP000037939">
    <property type="component" value="Unassembled WGS sequence"/>
</dbReference>
<keyword evidence="1" id="KW-1133">Transmembrane helix</keyword>
<organism evidence="2 3">
    <name type="scientific">Amantichitinum ursilacus</name>
    <dbReference type="NCBI Taxonomy" id="857265"/>
    <lineage>
        <taxon>Bacteria</taxon>
        <taxon>Pseudomonadati</taxon>
        <taxon>Pseudomonadota</taxon>
        <taxon>Betaproteobacteria</taxon>
        <taxon>Neisseriales</taxon>
        <taxon>Chitinibacteraceae</taxon>
        <taxon>Amantichitinum</taxon>
    </lineage>
</organism>
<feature type="transmembrane region" description="Helical" evidence="1">
    <location>
        <begin position="26"/>
        <end position="48"/>
    </location>
</feature>
<keyword evidence="1" id="KW-0812">Transmembrane</keyword>
<protein>
    <submittedName>
        <fullName evidence="2">Uncharacterized protein</fullName>
    </submittedName>
</protein>
<keyword evidence="3" id="KW-1185">Reference proteome</keyword>
<sequence>MVEAFSTGLVLSYTYIAWRPESKSQAFWMTVALHALLNGIAVTVGFCFND</sequence>